<evidence type="ECO:0000313" key="1">
    <source>
        <dbReference type="EMBL" id="EEX17161.1"/>
    </source>
</evidence>
<dbReference type="Proteomes" id="UP000003327">
    <property type="component" value="Unassembled WGS sequence"/>
</dbReference>
<dbReference type="AlphaFoldDB" id="C9MTQ4"/>
<reference evidence="1 2" key="1">
    <citation type="submission" date="2009-09" db="EMBL/GenBank/DDBJ databases">
        <authorList>
            <person name="Weinstock G."/>
            <person name="Sodergren E."/>
            <person name="Clifton S."/>
            <person name="Fulton L."/>
            <person name="Fulton B."/>
            <person name="Courtney L."/>
            <person name="Fronick C."/>
            <person name="Harrison M."/>
            <person name="Strong C."/>
            <person name="Farmer C."/>
            <person name="Delahaunty K."/>
            <person name="Markovic C."/>
            <person name="Hall O."/>
            <person name="Minx P."/>
            <person name="Tomlinson C."/>
            <person name="Mitreva M."/>
            <person name="Nelson J."/>
            <person name="Hou S."/>
            <person name="Wollam A."/>
            <person name="Pepin K.H."/>
            <person name="Johnson M."/>
            <person name="Bhonagiri V."/>
            <person name="Nash W.E."/>
            <person name="Warren W."/>
            <person name="Chinwalla A."/>
            <person name="Mardis E.R."/>
            <person name="Wilson R.K."/>
        </authorList>
    </citation>
    <scope>NUCLEOTIDE SEQUENCE [LARGE SCALE GENOMIC DNA]</scope>
    <source>
        <strain evidence="1 2">F0319</strain>
    </source>
</reference>
<keyword evidence="2" id="KW-1185">Reference proteome</keyword>
<name>C9MTQ4_9BACT</name>
<comment type="caution">
    <text evidence="1">The sequence shown here is derived from an EMBL/GenBank/DDBJ whole genome shotgun (WGS) entry which is preliminary data.</text>
</comment>
<gene>
    <name evidence="1" type="ORF">HMPREF0973_03032</name>
</gene>
<accession>C9MTQ4</accession>
<sequence>MQIFLFFQEQDCLTAVQRGLQEVVEVFSFLFSGKGDDKGASFIIFF</sequence>
<proteinExistence type="predicted"/>
<organism evidence="1 2">
    <name type="scientific">Prevotella veroralis F0319</name>
    <dbReference type="NCBI Taxonomy" id="649761"/>
    <lineage>
        <taxon>Bacteria</taxon>
        <taxon>Pseudomonadati</taxon>
        <taxon>Bacteroidota</taxon>
        <taxon>Bacteroidia</taxon>
        <taxon>Bacteroidales</taxon>
        <taxon>Prevotellaceae</taxon>
        <taxon>Prevotella</taxon>
    </lineage>
</organism>
<protein>
    <submittedName>
        <fullName evidence="1">Uncharacterized protein</fullName>
    </submittedName>
</protein>
<evidence type="ECO:0000313" key="2">
    <source>
        <dbReference type="Proteomes" id="UP000003327"/>
    </source>
</evidence>
<dbReference type="EMBL" id="ACVA01000076">
    <property type="protein sequence ID" value="EEX17161.1"/>
    <property type="molecule type" value="Genomic_DNA"/>
</dbReference>
<dbReference type="HOGENOM" id="CLU_3187535_0_0_10"/>
<dbReference type="STRING" id="649761.HMPREF0973_03032"/>